<dbReference type="GO" id="GO:0016788">
    <property type="term" value="F:hydrolase activity, acting on ester bonds"/>
    <property type="evidence" value="ECO:0007669"/>
    <property type="project" value="InterPro"/>
</dbReference>
<keyword evidence="8" id="KW-0653">Protein transport</keyword>
<dbReference type="GeneID" id="54583745"/>
<evidence type="ECO:0000313" key="10">
    <source>
        <dbReference type="EMBL" id="KAF2241532.1"/>
    </source>
</evidence>
<keyword evidence="8" id="KW-0813">Transport</keyword>
<proteinExistence type="inferred from homology"/>
<comment type="similarity">
    <text evidence="8">Belongs to the GPI inositol-deacylase family.</text>
</comment>
<comment type="function">
    <text evidence="1 8">Involved in inositol deacylation of GPI-anchored proteins which plays important roles in the quality control and ER-associated degradation of GPI-anchored proteins.</text>
</comment>
<dbReference type="GO" id="GO:0005739">
    <property type="term" value="C:mitochondrion"/>
    <property type="evidence" value="ECO:0007669"/>
    <property type="project" value="UniProtKB-SubCell"/>
</dbReference>
<comment type="subcellular location">
    <subcellularLocation>
        <location evidence="8">Endoplasmic reticulum membrane</location>
    </subcellularLocation>
    <subcellularLocation>
        <location evidence="3">Membrane</location>
    </subcellularLocation>
    <subcellularLocation>
        <location evidence="2">Mitochondrion</location>
    </subcellularLocation>
</comment>
<name>A0A6A6HUU3_9PLEO</name>
<evidence type="ECO:0000256" key="4">
    <source>
        <dbReference type="ARBA" id="ARBA00015856"/>
    </source>
</evidence>
<sequence>MGDSAEKHGLQDLTPDGVKAIVDIVFVHGLHGNKETTWTATTKDGKVLWPRDLLPQDIKEARILTWGYDSHITHFWTKTSLGNVDTHARNLCADLSSLREYTDTTDRPIIFVAHSLGGIVCANTLVLSENSAEPYANEIASHIRGIVFLGTPHEGSSKTKWAKVGQQFVSLFKTVNKEHIQILEQNSIKLGAIGGAFETELRKRRESKEQRSKIEIVCFFEEKESPFGIIVTEDSAHLGSYETMSIAADHRGMAKFTSRADPGYTRVLGFLRRWVDSLMEEVAKAAKPESAVTNNKAWFNGPNYGGFMVGQSDAPQNLYNQYYGQGGPGLGNHGPGGLKPGN</sequence>
<keyword evidence="11" id="KW-1185">Reference proteome</keyword>
<organism evidence="10 11">
    <name type="scientific">Trematosphaeria pertusa</name>
    <dbReference type="NCBI Taxonomy" id="390896"/>
    <lineage>
        <taxon>Eukaryota</taxon>
        <taxon>Fungi</taxon>
        <taxon>Dikarya</taxon>
        <taxon>Ascomycota</taxon>
        <taxon>Pezizomycotina</taxon>
        <taxon>Dothideomycetes</taxon>
        <taxon>Pleosporomycetidae</taxon>
        <taxon>Pleosporales</taxon>
        <taxon>Massarineae</taxon>
        <taxon>Trematosphaeriaceae</taxon>
        <taxon>Trematosphaeria</taxon>
    </lineage>
</organism>
<evidence type="ECO:0000256" key="7">
    <source>
        <dbReference type="ARBA" id="ARBA00023136"/>
    </source>
</evidence>
<dbReference type="GO" id="GO:0015031">
    <property type="term" value="P:protein transport"/>
    <property type="evidence" value="ECO:0007669"/>
    <property type="project" value="UniProtKB-KW"/>
</dbReference>
<dbReference type="PANTHER" id="PTHR48182">
    <property type="entry name" value="PROTEIN SERAC1"/>
    <property type="match status" value="1"/>
</dbReference>
<dbReference type="SUPFAM" id="SSF53474">
    <property type="entry name" value="alpha/beta-Hydrolases"/>
    <property type="match status" value="1"/>
</dbReference>
<dbReference type="GO" id="GO:0005789">
    <property type="term" value="C:endoplasmic reticulum membrane"/>
    <property type="evidence" value="ECO:0007669"/>
    <property type="project" value="UniProtKB-SubCell"/>
</dbReference>
<dbReference type="InterPro" id="IPR052374">
    <property type="entry name" value="SERAC1"/>
</dbReference>
<evidence type="ECO:0000256" key="3">
    <source>
        <dbReference type="ARBA" id="ARBA00004370"/>
    </source>
</evidence>
<keyword evidence="7 8" id="KW-0472">Membrane</keyword>
<evidence type="ECO:0000256" key="2">
    <source>
        <dbReference type="ARBA" id="ARBA00004173"/>
    </source>
</evidence>
<keyword evidence="5 8" id="KW-0256">Endoplasmic reticulum</keyword>
<evidence type="ECO:0000256" key="1">
    <source>
        <dbReference type="ARBA" id="ARBA00003496"/>
    </source>
</evidence>
<evidence type="ECO:0000313" key="11">
    <source>
        <dbReference type="Proteomes" id="UP000800094"/>
    </source>
</evidence>
<feature type="domain" description="GPI inositol-deacylase PGAP1-like alpha/beta" evidence="9">
    <location>
        <begin position="24"/>
        <end position="186"/>
    </location>
</feature>
<evidence type="ECO:0000259" key="9">
    <source>
        <dbReference type="Pfam" id="PF07819"/>
    </source>
</evidence>
<evidence type="ECO:0000256" key="6">
    <source>
        <dbReference type="ARBA" id="ARBA00023128"/>
    </source>
</evidence>
<dbReference type="InterPro" id="IPR012908">
    <property type="entry name" value="PGAP1-ab_dom-like"/>
</dbReference>
<dbReference type="AlphaFoldDB" id="A0A6A6HUU3"/>
<dbReference type="Proteomes" id="UP000800094">
    <property type="component" value="Unassembled WGS sequence"/>
</dbReference>
<reference evidence="10" key="1">
    <citation type="journal article" date="2020" name="Stud. Mycol.">
        <title>101 Dothideomycetes genomes: a test case for predicting lifestyles and emergence of pathogens.</title>
        <authorList>
            <person name="Haridas S."/>
            <person name="Albert R."/>
            <person name="Binder M."/>
            <person name="Bloem J."/>
            <person name="Labutti K."/>
            <person name="Salamov A."/>
            <person name="Andreopoulos B."/>
            <person name="Baker S."/>
            <person name="Barry K."/>
            <person name="Bills G."/>
            <person name="Bluhm B."/>
            <person name="Cannon C."/>
            <person name="Castanera R."/>
            <person name="Culley D."/>
            <person name="Daum C."/>
            <person name="Ezra D."/>
            <person name="Gonzalez J."/>
            <person name="Henrissat B."/>
            <person name="Kuo A."/>
            <person name="Liang C."/>
            <person name="Lipzen A."/>
            <person name="Lutzoni F."/>
            <person name="Magnuson J."/>
            <person name="Mondo S."/>
            <person name="Nolan M."/>
            <person name="Ohm R."/>
            <person name="Pangilinan J."/>
            <person name="Park H.-J."/>
            <person name="Ramirez L."/>
            <person name="Alfaro M."/>
            <person name="Sun H."/>
            <person name="Tritt A."/>
            <person name="Yoshinaga Y."/>
            <person name="Zwiers L.-H."/>
            <person name="Turgeon B."/>
            <person name="Goodwin S."/>
            <person name="Spatafora J."/>
            <person name="Crous P."/>
            <person name="Grigoriev I."/>
        </authorList>
    </citation>
    <scope>NUCLEOTIDE SEQUENCE</scope>
    <source>
        <strain evidence="10">CBS 122368</strain>
    </source>
</reference>
<evidence type="ECO:0000256" key="5">
    <source>
        <dbReference type="ARBA" id="ARBA00022824"/>
    </source>
</evidence>
<dbReference type="OrthoDB" id="427518at2759"/>
<dbReference type="InterPro" id="IPR029058">
    <property type="entry name" value="AB_hydrolase_fold"/>
</dbReference>
<keyword evidence="8" id="KW-0378">Hydrolase</keyword>
<dbReference type="PANTHER" id="PTHR48182:SF2">
    <property type="entry name" value="PROTEIN SERAC1"/>
    <property type="match status" value="1"/>
</dbReference>
<gene>
    <name evidence="10" type="ORF">BU26DRAFT_525046</name>
</gene>
<dbReference type="Gene3D" id="3.40.50.1820">
    <property type="entry name" value="alpha/beta hydrolase"/>
    <property type="match status" value="1"/>
</dbReference>
<dbReference type="EMBL" id="ML987211">
    <property type="protein sequence ID" value="KAF2241532.1"/>
    <property type="molecule type" value="Genomic_DNA"/>
</dbReference>
<dbReference type="EC" id="3.1.-.-" evidence="8"/>
<protein>
    <recommendedName>
        <fullName evidence="4 8">GPI inositol-deacylase</fullName>
        <ecNumber evidence="8">3.1.-.-</ecNumber>
    </recommendedName>
</protein>
<accession>A0A6A6HUU3</accession>
<dbReference type="Pfam" id="PF07819">
    <property type="entry name" value="PGAP1"/>
    <property type="match status" value="1"/>
</dbReference>
<keyword evidence="6" id="KW-0496">Mitochondrion</keyword>
<dbReference type="RefSeq" id="XP_033676536.1">
    <property type="nucleotide sequence ID" value="XM_033830415.1"/>
</dbReference>
<evidence type="ECO:0000256" key="8">
    <source>
        <dbReference type="RuleBase" id="RU365011"/>
    </source>
</evidence>